<dbReference type="PANTHER" id="PTHR24271:SF48">
    <property type="entry name" value="KALLIKREIN-14"/>
    <property type="match status" value="1"/>
</dbReference>
<dbReference type="Gene3D" id="2.40.10.10">
    <property type="entry name" value="Trypsin-like serine proteases"/>
    <property type="match status" value="1"/>
</dbReference>
<dbReference type="GO" id="GO:0006508">
    <property type="term" value="P:proteolysis"/>
    <property type="evidence" value="ECO:0007669"/>
    <property type="project" value="InterPro"/>
</dbReference>
<dbReference type="AlphaFoldDB" id="A0A091EWF1"/>
<dbReference type="SUPFAM" id="SSF50494">
    <property type="entry name" value="Trypsin-like serine proteases"/>
    <property type="match status" value="1"/>
</dbReference>
<dbReference type="PANTHER" id="PTHR24271">
    <property type="entry name" value="KALLIKREIN-RELATED"/>
    <property type="match status" value="1"/>
</dbReference>
<feature type="non-terminal residue" evidence="3">
    <location>
        <position position="1"/>
    </location>
</feature>
<dbReference type="InterPro" id="IPR001254">
    <property type="entry name" value="Trypsin_dom"/>
</dbReference>
<evidence type="ECO:0000259" key="2">
    <source>
        <dbReference type="Pfam" id="PF00089"/>
    </source>
</evidence>
<dbReference type="STRING" id="85066.A0A091EWF1"/>
<keyword evidence="1" id="KW-1015">Disulfide bond</keyword>
<reference evidence="3 4" key="1">
    <citation type="submission" date="2014-04" db="EMBL/GenBank/DDBJ databases">
        <title>Genome evolution of avian class.</title>
        <authorList>
            <person name="Zhang G."/>
            <person name="Li C."/>
        </authorList>
    </citation>
    <scope>NUCLEOTIDE SEQUENCE [LARGE SCALE GENOMIC DNA]</scope>
    <source>
        <strain evidence="3">BGI_N302</strain>
    </source>
</reference>
<organism evidence="3 4">
    <name type="scientific">Corvus brachyrhynchos</name>
    <name type="common">American crow</name>
    <dbReference type="NCBI Taxonomy" id="85066"/>
    <lineage>
        <taxon>Eukaryota</taxon>
        <taxon>Metazoa</taxon>
        <taxon>Chordata</taxon>
        <taxon>Craniata</taxon>
        <taxon>Vertebrata</taxon>
        <taxon>Euteleostomi</taxon>
        <taxon>Archelosauria</taxon>
        <taxon>Archosauria</taxon>
        <taxon>Dinosauria</taxon>
        <taxon>Saurischia</taxon>
        <taxon>Theropoda</taxon>
        <taxon>Coelurosauria</taxon>
        <taxon>Aves</taxon>
        <taxon>Neognathae</taxon>
        <taxon>Neoaves</taxon>
        <taxon>Telluraves</taxon>
        <taxon>Australaves</taxon>
        <taxon>Passeriformes</taxon>
        <taxon>Corvoidea</taxon>
        <taxon>Corvidae</taxon>
        <taxon>Corvus</taxon>
    </lineage>
</organism>
<dbReference type="GO" id="GO:0030141">
    <property type="term" value="C:secretory granule"/>
    <property type="evidence" value="ECO:0007669"/>
    <property type="project" value="TreeGrafter"/>
</dbReference>
<evidence type="ECO:0000256" key="1">
    <source>
        <dbReference type="ARBA" id="ARBA00023157"/>
    </source>
</evidence>
<keyword evidence="4" id="KW-1185">Reference proteome</keyword>
<dbReference type="Pfam" id="PF00089">
    <property type="entry name" value="Trypsin"/>
    <property type="match status" value="1"/>
</dbReference>
<sequence length="42" mass="4423">QGDSGGPLMCNGRLQGITSWGPGVCGDPRKPGVYVNLCRYGR</sequence>
<evidence type="ECO:0000313" key="3">
    <source>
        <dbReference type="EMBL" id="KFO62218.1"/>
    </source>
</evidence>
<protein>
    <submittedName>
        <fullName evidence="3">Kallikrein-8</fullName>
    </submittedName>
</protein>
<feature type="domain" description="Peptidase S1" evidence="2">
    <location>
        <begin position="1"/>
        <end position="40"/>
    </location>
</feature>
<proteinExistence type="predicted"/>
<dbReference type="Proteomes" id="UP000052976">
    <property type="component" value="Unassembled WGS sequence"/>
</dbReference>
<evidence type="ECO:0000313" key="4">
    <source>
        <dbReference type="Proteomes" id="UP000052976"/>
    </source>
</evidence>
<dbReference type="InterPro" id="IPR009003">
    <property type="entry name" value="Peptidase_S1_PA"/>
</dbReference>
<dbReference type="EMBL" id="KK719245">
    <property type="protein sequence ID" value="KFO62218.1"/>
    <property type="molecule type" value="Genomic_DNA"/>
</dbReference>
<dbReference type="GO" id="GO:0004252">
    <property type="term" value="F:serine-type endopeptidase activity"/>
    <property type="evidence" value="ECO:0007669"/>
    <property type="project" value="InterPro"/>
</dbReference>
<gene>
    <name evidence="3" type="ORF">N302_00481</name>
</gene>
<accession>A0A091EWF1</accession>
<name>A0A091EWF1_CORBR</name>
<feature type="non-terminal residue" evidence="3">
    <location>
        <position position="42"/>
    </location>
</feature>
<dbReference type="InterPro" id="IPR043504">
    <property type="entry name" value="Peptidase_S1_PA_chymotrypsin"/>
</dbReference>